<dbReference type="RefSeq" id="WP_010980370.1">
    <property type="nucleotide sequence ID" value="NZ_BAABQO010000001.1"/>
</dbReference>
<keyword evidence="1" id="KW-0472">Membrane</keyword>
<evidence type="ECO:0000313" key="2">
    <source>
        <dbReference type="EMBL" id="HII75107.1"/>
    </source>
</evidence>
<name>A0A832TFT9_9CREN</name>
<organism evidence="2 3">
    <name type="scientific">Sulfurisphaera tokodaii</name>
    <dbReference type="NCBI Taxonomy" id="111955"/>
    <lineage>
        <taxon>Archaea</taxon>
        <taxon>Thermoproteota</taxon>
        <taxon>Thermoprotei</taxon>
        <taxon>Sulfolobales</taxon>
        <taxon>Sulfolobaceae</taxon>
        <taxon>Sulfurisphaera</taxon>
    </lineage>
</organism>
<sequence length="210" mass="23316">MRKLLLSLLIILIFVALSSTVTNSYALKIIIKGPVEVLVITNDSSIFLHNSTLLTFNRSVIISVSPLNPSYYVEINGTRYIEYTRAINSSETLNITAIPEFVKVSLNLNGSGNIRVTFSNGSSLIINKSTEFYALNNSLLYIYSSKTMFINNITTNFYILALNNNITLNITFLNDKSSSADNVSNSQGFIGIGLGLIALSFYLFLKKRQQ</sequence>
<reference evidence="2" key="1">
    <citation type="journal article" date="2020" name="bioRxiv">
        <title>A rank-normalized archaeal taxonomy based on genome phylogeny resolves widespread incomplete and uneven classifications.</title>
        <authorList>
            <person name="Rinke C."/>
            <person name="Chuvochina M."/>
            <person name="Mussig A.J."/>
            <person name="Chaumeil P.-A."/>
            <person name="Waite D.W."/>
            <person name="Whitman W.B."/>
            <person name="Parks D.H."/>
            <person name="Hugenholtz P."/>
        </authorList>
    </citation>
    <scope>NUCLEOTIDE SEQUENCE</scope>
    <source>
        <strain evidence="2">UBA8838</strain>
    </source>
</reference>
<dbReference type="GeneID" id="1460368"/>
<protein>
    <submittedName>
        <fullName evidence="2">Uncharacterized protein</fullName>
    </submittedName>
</protein>
<evidence type="ECO:0000313" key="3">
    <source>
        <dbReference type="Proteomes" id="UP000646844"/>
    </source>
</evidence>
<dbReference type="AlphaFoldDB" id="A0A832TFT9"/>
<evidence type="ECO:0000256" key="1">
    <source>
        <dbReference type="SAM" id="Phobius"/>
    </source>
</evidence>
<dbReference type="Proteomes" id="UP000646844">
    <property type="component" value="Unassembled WGS sequence"/>
</dbReference>
<proteinExistence type="predicted"/>
<keyword evidence="1" id="KW-0812">Transmembrane</keyword>
<comment type="caution">
    <text evidence="2">The sequence shown here is derived from an EMBL/GenBank/DDBJ whole genome shotgun (WGS) entry which is preliminary data.</text>
</comment>
<feature type="transmembrane region" description="Helical" evidence="1">
    <location>
        <begin position="188"/>
        <end position="205"/>
    </location>
</feature>
<keyword evidence="1" id="KW-1133">Transmembrane helix</keyword>
<gene>
    <name evidence="2" type="ORF">HA332_12265</name>
</gene>
<accession>A0A832TFT9</accession>
<dbReference type="EMBL" id="DUJO01000052">
    <property type="protein sequence ID" value="HII75107.1"/>
    <property type="molecule type" value="Genomic_DNA"/>
</dbReference>